<dbReference type="RefSeq" id="WP_192905785.1">
    <property type="nucleotide sequence ID" value="NZ_JADBFD010000019.1"/>
</dbReference>
<name>A0ABR9NXG8_9BACT</name>
<dbReference type="Proteomes" id="UP000618926">
    <property type="component" value="Unassembled WGS sequence"/>
</dbReference>
<keyword evidence="2" id="KW-1185">Reference proteome</keyword>
<sequence>MSKAKKILEDFAKSPTTTTLETMETLVAYARGLELLVNENAPTLRDRFAIAALGGLCVDPKKPIILQIVEDAYKIADAMMEVRTKQPG</sequence>
<protein>
    <submittedName>
        <fullName evidence="1">Uncharacterized protein</fullName>
    </submittedName>
</protein>
<evidence type="ECO:0000313" key="2">
    <source>
        <dbReference type="Proteomes" id="UP000618926"/>
    </source>
</evidence>
<proteinExistence type="predicted"/>
<organism evidence="1 2">
    <name type="scientific">Geobacter anodireducens</name>
    <dbReference type="NCBI Taxonomy" id="1340425"/>
    <lineage>
        <taxon>Bacteria</taxon>
        <taxon>Pseudomonadati</taxon>
        <taxon>Thermodesulfobacteriota</taxon>
        <taxon>Desulfuromonadia</taxon>
        <taxon>Geobacterales</taxon>
        <taxon>Geobacteraceae</taxon>
        <taxon>Geobacter</taxon>
    </lineage>
</organism>
<dbReference type="EMBL" id="JADBFD010000019">
    <property type="protein sequence ID" value="MBE2888967.1"/>
    <property type="molecule type" value="Genomic_DNA"/>
</dbReference>
<comment type="caution">
    <text evidence="1">The sequence shown here is derived from an EMBL/GenBank/DDBJ whole genome shotgun (WGS) entry which is preliminary data.</text>
</comment>
<evidence type="ECO:0000313" key="1">
    <source>
        <dbReference type="EMBL" id="MBE2888967.1"/>
    </source>
</evidence>
<accession>A0ABR9NXG8</accession>
<reference evidence="1 2" key="1">
    <citation type="submission" date="2020-10" db="EMBL/GenBank/DDBJ databases">
        <title>Investigation of anaerobic biodegradation of phenanthrene by a sulfate-dependent Geobacter anodireducens strain PheS2.</title>
        <authorList>
            <person name="Zhang Z."/>
        </authorList>
    </citation>
    <scope>NUCLEOTIDE SEQUENCE [LARGE SCALE GENOMIC DNA]</scope>
    <source>
        <strain evidence="1 2">PheS2</strain>
    </source>
</reference>
<gene>
    <name evidence="1" type="ORF">IIE05_13435</name>
</gene>